<reference evidence="4 5" key="1">
    <citation type="journal article" date="2012" name="PLoS ONE">
        <title>The genome characteristics and predicted function of methyl-group oxidation pathway in the obligate aceticlastic methanogens, Methanosaeta spp.</title>
        <authorList>
            <person name="Zhu J."/>
            <person name="Zheng H."/>
            <person name="Ai G."/>
            <person name="Zhang G."/>
            <person name="Liu D."/>
            <person name="Liu X."/>
            <person name="Dong X."/>
        </authorList>
    </citation>
    <scope>NUCLEOTIDE SEQUENCE [LARGE SCALE GENOMIC DNA]</scope>
    <source>
        <strain evidence="4 5">6Ac</strain>
    </source>
</reference>
<evidence type="ECO:0000256" key="2">
    <source>
        <dbReference type="ARBA" id="ARBA00022679"/>
    </source>
</evidence>
<dbReference type="RefSeq" id="WP_014587378.1">
    <property type="nucleotide sequence ID" value="NC_017527.1"/>
</dbReference>
<dbReference type="OrthoDB" id="21302at2157"/>
<dbReference type="STRING" id="1110509.Mhar_1841"/>
<evidence type="ECO:0000256" key="3">
    <source>
        <dbReference type="RuleBase" id="RU000441"/>
    </source>
</evidence>
<dbReference type="InterPro" id="IPR002020">
    <property type="entry name" value="Citrate_synthase"/>
</dbReference>
<dbReference type="Proteomes" id="UP000005877">
    <property type="component" value="Chromosome"/>
</dbReference>
<dbReference type="GO" id="GO:0005975">
    <property type="term" value="P:carbohydrate metabolic process"/>
    <property type="evidence" value="ECO:0007669"/>
    <property type="project" value="TreeGrafter"/>
</dbReference>
<dbReference type="GO" id="GO:0006099">
    <property type="term" value="P:tricarboxylic acid cycle"/>
    <property type="evidence" value="ECO:0007669"/>
    <property type="project" value="TreeGrafter"/>
</dbReference>
<dbReference type="PANTHER" id="PTHR11739:SF4">
    <property type="entry name" value="CITRATE SYNTHASE, PEROXISOMAL"/>
    <property type="match status" value="1"/>
</dbReference>
<sequence>MERTKRYVTELILGAKGEAPAAPKGTNPIFDQMRGIDWPIRCTVGPGLEGAIACKSRVGFVNGSEGTLIYRGYDIFDLCAHSTFEEVSYLLLYGDLPTESELASFESRLNEYRFLPNTLRTLMNAPVERMNPMAALRLGTNLMHQRQTWRDSEDARPSLEDAIASDEDSIPMETRPTGERHAIYEFQRRHLRRPTDPRLAPDDAESMDSCIHLIAGMATLAAAIGRLRRGRLPIEPDPELGHAANLLYMMTGRRPTPVEERVMDVSLILHADHGMNASTFACLVVASTMSDIYFSVDAGIGALYVFSSILNSCELT</sequence>
<dbReference type="Pfam" id="PF00285">
    <property type="entry name" value="Citrate_synt"/>
    <property type="match status" value="1"/>
</dbReference>
<accession>G7WPJ7</accession>
<dbReference type="GO" id="GO:0046912">
    <property type="term" value="F:acyltransferase activity, acyl groups converted into alkyl on transfer"/>
    <property type="evidence" value="ECO:0007669"/>
    <property type="project" value="InterPro"/>
</dbReference>
<dbReference type="InterPro" id="IPR016142">
    <property type="entry name" value="Citrate_synth-like_lrg_a-sub"/>
</dbReference>
<dbReference type="PRINTS" id="PR00143">
    <property type="entry name" value="CITRTSNTHASE"/>
</dbReference>
<dbReference type="Gene3D" id="1.10.580.10">
    <property type="entry name" value="Citrate Synthase, domain 1"/>
    <property type="match status" value="1"/>
</dbReference>
<gene>
    <name evidence="4" type="ordered locus">Mhar_1841</name>
</gene>
<dbReference type="HOGENOM" id="CLU_878818_0_0_2"/>
<evidence type="ECO:0000313" key="4">
    <source>
        <dbReference type="EMBL" id="AET65198.1"/>
    </source>
</evidence>
<name>G7WPJ7_METH6</name>
<dbReference type="KEGG" id="mhi:Mhar_1841"/>
<dbReference type="GeneID" id="12511012"/>
<keyword evidence="5" id="KW-1185">Reference proteome</keyword>
<dbReference type="AlphaFoldDB" id="G7WPJ7"/>
<proteinExistence type="inferred from homology"/>
<dbReference type="SUPFAM" id="SSF48256">
    <property type="entry name" value="Citrate synthase"/>
    <property type="match status" value="1"/>
</dbReference>
<comment type="similarity">
    <text evidence="1 3">Belongs to the citrate synthase family.</text>
</comment>
<dbReference type="InterPro" id="IPR036969">
    <property type="entry name" value="Citrate_synthase_sf"/>
</dbReference>
<evidence type="ECO:0000256" key="1">
    <source>
        <dbReference type="ARBA" id="ARBA00010566"/>
    </source>
</evidence>
<keyword evidence="2 3" id="KW-0808">Transferase</keyword>
<dbReference type="PATRIC" id="fig|1110509.7.peg.2040"/>
<dbReference type="PANTHER" id="PTHR11739">
    <property type="entry name" value="CITRATE SYNTHASE"/>
    <property type="match status" value="1"/>
</dbReference>
<dbReference type="EMBL" id="CP003117">
    <property type="protein sequence ID" value="AET65198.1"/>
    <property type="molecule type" value="Genomic_DNA"/>
</dbReference>
<protein>
    <recommendedName>
        <fullName evidence="3">Citrate synthase</fullName>
    </recommendedName>
</protein>
<evidence type="ECO:0000313" key="5">
    <source>
        <dbReference type="Proteomes" id="UP000005877"/>
    </source>
</evidence>
<organism evidence="4 5">
    <name type="scientific">Methanothrix harundinacea (strain 6Ac)</name>
    <name type="common">Methanosaeta harundinacea</name>
    <dbReference type="NCBI Taxonomy" id="1110509"/>
    <lineage>
        <taxon>Archaea</taxon>
        <taxon>Methanobacteriati</taxon>
        <taxon>Methanobacteriota</taxon>
        <taxon>Stenosarchaea group</taxon>
        <taxon>Methanomicrobia</taxon>
        <taxon>Methanotrichales</taxon>
        <taxon>Methanotrichaceae</taxon>
        <taxon>Methanothrix</taxon>
    </lineage>
</organism>